<proteinExistence type="predicted"/>
<reference evidence="1" key="1">
    <citation type="submission" date="2014-09" db="EMBL/GenBank/DDBJ databases">
        <authorList>
            <person name="Magalhaes I.L.F."/>
            <person name="Oliveira U."/>
            <person name="Santos F.R."/>
            <person name="Vidigal T.H.D.A."/>
            <person name="Brescovit A.D."/>
            <person name="Santos A.J."/>
        </authorList>
    </citation>
    <scope>NUCLEOTIDE SEQUENCE</scope>
    <source>
        <tissue evidence="1">Shoot tissue taken approximately 20 cm above the soil surface</tissue>
    </source>
</reference>
<evidence type="ECO:0000313" key="1">
    <source>
        <dbReference type="EMBL" id="JAD87507.1"/>
    </source>
</evidence>
<accession>A0A0A9DUS4</accession>
<organism evidence="1">
    <name type="scientific">Arundo donax</name>
    <name type="common">Giant reed</name>
    <name type="synonym">Donax arundinaceus</name>
    <dbReference type="NCBI Taxonomy" id="35708"/>
    <lineage>
        <taxon>Eukaryota</taxon>
        <taxon>Viridiplantae</taxon>
        <taxon>Streptophyta</taxon>
        <taxon>Embryophyta</taxon>
        <taxon>Tracheophyta</taxon>
        <taxon>Spermatophyta</taxon>
        <taxon>Magnoliopsida</taxon>
        <taxon>Liliopsida</taxon>
        <taxon>Poales</taxon>
        <taxon>Poaceae</taxon>
        <taxon>PACMAD clade</taxon>
        <taxon>Arundinoideae</taxon>
        <taxon>Arundineae</taxon>
        <taxon>Arundo</taxon>
    </lineage>
</organism>
<reference evidence="1" key="2">
    <citation type="journal article" date="2015" name="Data Brief">
        <title>Shoot transcriptome of the giant reed, Arundo donax.</title>
        <authorList>
            <person name="Barrero R.A."/>
            <person name="Guerrero F.D."/>
            <person name="Moolhuijzen P."/>
            <person name="Goolsby J.A."/>
            <person name="Tidwell J."/>
            <person name="Bellgard S.E."/>
            <person name="Bellgard M.I."/>
        </authorList>
    </citation>
    <scope>NUCLEOTIDE SEQUENCE</scope>
    <source>
        <tissue evidence="1">Shoot tissue taken approximately 20 cm above the soil surface</tissue>
    </source>
</reference>
<dbReference type="AlphaFoldDB" id="A0A0A9DUS4"/>
<sequence>MFWDIMCSFSLIGSTAWFTVNFKSFTIYSPPPSTTSRTLSFMAVEHLTRSSGCRSLNLVGRSLSLTSSGSRGQSTEA</sequence>
<name>A0A0A9DUS4_ARUDO</name>
<dbReference type="EMBL" id="GBRH01210388">
    <property type="protein sequence ID" value="JAD87507.1"/>
    <property type="molecule type" value="Transcribed_RNA"/>
</dbReference>
<protein>
    <submittedName>
        <fullName evidence="1">Uncharacterized protein</fullName>
    </submittedName>
</protein>